<evidence type="ECO:0000259" key="3">
    <source>
        <dbReference type="Pfam" id="PF26634"/>
    </source>
</evidence>
<dbReference type="Pfam" id="PF26634">
    <property type="entry name" value="DUF8207"/>
    <property type="match status" value="1"/>
</dbReference>
<evidence type="ECO:0000256" key="1">
    <source>
        <dbReference type="SAM" id="MobiDB-lite"/>
    </source>
</evidence>
<feature type="compositionally biased region" description="Basic and acidic residues" evidence="1">
    <location>
        <begin position="235"/>
        <end position="247"/>
    </location>
</feature>
<dbReference type="PANTHER" id="PTHR35374">
    <property type="entry name" value="CYCLIN-DEPENDENT KINASE 11A-LIKE"/>
    <property type="match status" value="1"/>
</dbReference>
<dbReference type="PANTHER" id="PTHR35374:SF1">
    <property type="entry name" value="PROTEIN KINASE DOMAIN-CONTAINING PROTEIN"/>
    <property type="match status" value="1"/>
</dbReference>
<dbReference type="Gene3D" id="1.20.90.10">
    <property type="entry name" value="Phospholipase A2 domain"/>
    <property type="match status" value="1"/>
</dbReference>
<dbReference type="GO" id="GO:0006644">
    <property type="term" value="P:phospholipid metabolic process"/>
    <property type="evidence" value="ECO:0007669"/>
    <property type="project" value="InterPro"/>
</dbReference>
<dbReference type="GO" id="GO:0004623">
    <property type="term" value="F:phospholipase A2 activity"/>
    <property type="evidence" value="ECO:0007669"/>
    <property type="project" value="InterPro"/>
</dbReference>
<gene>
    <name evidence="4" type="ORF">R5R35_001034</name>
</gene>
<proteinExistence type="predicted"/>
<accession>A0AAN9Z287</accession>
<name>A0AAN9Z287_9ORTH</name>
<keyword evidence="5" id="KW-1185">Reference proteome</keyword>
<dbReference type="GO" id="GO:0005198">
    <property type="term" value="F:structural molecule activity"/>
    <property type="evidence" value="ECO:0007669"/>
    <property type="project" value="InterPro"/>
</dbReference>
<dbReference type="AlphaFoldDB" id="A0AAN9Z287"/>
<evidence type="ECO:0000313" key="4">
    <source>
        <dbReference type="EMBL" id="KAK7792444.1"/>
    </source>
</evidence>
<sequence length="468" mass="53537">MLNRAIDKLPFELHIPGGYQFCGPGTKLMKRLQRGDRGINPLDEACREHDIAYHNYKSGEERKRADEALAKTAWERVTSRDASVGERAAALGVAGVMKVKSKIGGRVKKIKKIRENLRRRRNVDSETIKKNNKRSNIDLETLYALEKTKKSLRGKTARSRPPSAPAPPRLVTSEERLKTELEKARENIRNKMSILKDTETMRNRILDTYLTTPVSKALHRSQREGKKNNPPSTRIKSESRVEEKEEGSSFQSLPEVEDEEEGNTERNRDDHSQHYEQLRSYLSNAALDIGDTTFEPYYKGGRPHIGNSILELDPEDGTFSVQGHTFYPEPGLLELLFEKRPNLEDVTEDDLKKYKTILEVTSAHKMNFKSSCPFNTKGNRWKYRTIISRLFGGGERQSKRLEERKKKKKKKGSGLRFVTAPDYKYWRDPNTLVERLSLLHASKTAGNNGLDGEIVEIEDELRDAGIID</sequence>
<dbReference type="InterPro" id="IPR058520">
    <property type="entry name" value="DUF8207"/>
</dbReference>
<feature type="domain" description="DUF8207" evidence="3">
    <location>
        <begin position="291"/>
        <end position="391"/>
    </location>
</feature>
<feature type="region of interest" description="Disordered" evidence="1">
    <location>
        <begin position="216"/>
        <end position="273"/>
    </location>
</feature>
<dbReference type="InterPro" id="IPR013607">
    <property type="entry name" value="Phospholipase_A2-like"/>
</dbReference>
<reference evidence="4 5" key="1">
    <citation type="submission" date="2024-03" db="EMBL/GenBank/DDBJ databases">
        <title>The genome assembly and annotation of the cricket Gryllus longicercus Weissman &amp; Gray.</title>
        <authorList>
            <person name="Szrajer S."/>
            <person name="Gray D."/>
            <person name="Ylla G."/>
        </authorList>
    </citation>
    <scope>NUCLEOTIDE SEQUENCE [LARGE SCALE GENOMIC DNA]</scope>
    <source>
        <strain evidence="4">DAG 2021-001</strain>
        <tissue evidence="4">Whole body minus gut</tissue>
    </source>
</reference>
<feature type="region of interest" description="Disordered" evidence="1">
    <location>
        <begin position="149"/>
        <end position="176"/>
    </location>
</feature>
<dbReference type="InterPro" id="IPR036444">
    <property type="entry name" value="PLipase_A2_dom_sf"/>
</dbReference>
<evidence type="ECO:0000259" key="2">
    <source>
        <dbReference type="Pfam" id="PF08398"/>
    </source>
</evidence>
<protein>
    <recommendedName>
        <fullName evidence="6">Phospholipase A2-like domain-containing protein</fullName>
    </recommendedName>
</protein>
<organism evidence="4 5">
    <name type="scientific">Gryllus longicercus</name>
    <dbReference type="NCBI Taxonomy" id="2509291"/>
    <lineage>
        <taxon>Eukaryota</taxon>
        <taxon>Metazoa</taxon>
        <taxon>Ecdysozoa</taxon>
        <taxon>Arthropoda</taxon>
        <taxon>Hexapoda</taxon>
        <taxon>Insecta</taxon>
        <taxon>Pterygota</taxon>
        <taxon>Neoptera</taxon>
        <taxon>Polyneoptera</taxon>
        <taxon>Orthoptera</taxon>
        <taxon>Ensifera</taxon>
        <taxon>Gryllidea</taxon>
        <taxon>Grylloidea</taxon>
        <taxon>Gryllidae</taxon>
        <taxon>Gryllinae</taxon>
        <taxon>Gryllus</taxon>
    </lineage>
</organism>
<dbReference type="EMBL" id="JAZDUA010000448">
    <property type="protein sequence ID" value="KAK7792444.1"/>
    <property type="molecule type" value="Genomic_DNA"/>
</dbReference>
<evidence type="ECO:0000313" key="5">
    <source>
        <dbReference type="Proteomes" id="UP001378592"/>
    </source>
</evidence>
<dbReference type="Pfam" id="PF08398">
    <property type="entry name" value="Phospholip_A2_4"/>
    <property type="match status" value="1"/>
</dbReference>
<dbReference type="GO" id="GO:0050482">
    <property type="term" value="P:arachidonate secretion"/>
    <property type="evidence" value="ECO:0007669"/>
    <property type="project" value="InterPro"/>
</dbReference>
<evidence type="ECO:0008006" key="6">
    <source>
        <dbReference type="Google" id="ProtNLM"/>
    </source>
</evidence>
<comment type="caution">
    <text evidence="4">The sequence shown here is derived from an EMBL/GenBank/DDBJ whole genome shotgun (WGS) entry which is preliminary data.</text>
</comment>
<dbReference type="Proteomes" id="UP001378592">
    <property type="component" value="Unassembled WGS sequence"/>
</dbReference>
<feature type="compositionally biased region" description="Basic and acidic residues" evidence="1">
    <location>
        <begin position="263"/>
        <end position="273"/>
    </location>
</feature>
<feature type="domain" description="Phospholipase A2-like" evidence="2">
    <location>
        <begin position="13"/>
        <end position="73"/>
    </location>
</feature>